<name>A0A8H6BRI4_CANAX</name>
<evidence type="ECO:0000313" key="2">
    <source>
        <dbReference type="Proteomes" id="UP000536275"/>
    </source>
</evidence>
<proteinExistence type="predicted"/>
<accession>A0A8H6BRI4</accession>
<protein>
    <submittedName>
        <fullName evidence="1">Uncharacterized protein</fullName>
    </submittedName>
</protein>
<gene>
    <name evidence="1" type="ORF">FOB64_006533</name>
</gene>
<dbReference type="EMBL" id="JABWAD010000066">
    <property type="protein sequence ID" value="KAF6061091.1"/>
    <property type="molecule type" value="Genomic_DNA"/>
</dbReference>
<dbReference type="Proteomes" id="UP000536275">
    <property type="component" value="Unassembled WGS sequence"/>
</dbReference>
<dbReference type="SUPFAM" id="SSF52047">
    <property type="entry name" value="RNI-like"/>
    <property type="match status" value="1"/>
</dbReference>
<reference evidence="1 2" key="1">
    <citation type="submission" date="2020-03" db="EMBL/GenBank/DDBJ databases">
        <title>FDA dAtabase for Regulatory Grade micrObial Sequences (FDA-ARGOS): Supporting development and validation of Infectious Disease Dx tests.</title>
        <authorList>
            <person name="Campos J."/>
            <person name="Goldberg B."/>
            <person name="Tallon L."/>
            <person name="Sadzewicz L."/>
            <person name="Vavikolanu K."/>
            <person name="Mehta A."/>
            <person name="Aluvathingal J."/>
            <person name="Nadendla S."/>
            <person name="Nandy P."/>
            <person name="Geyer C."/>
            <person name="Yan Y."/>
            <person name="Sichtig H."/>
        </authorList>
    </citation>
    <scope>NUCLEOTIDE SEQUENCE [LARGE SCALE GENOMIC DNA]</scope>
    <source>
        <strain evidence="1 2">FDAARGOS_656</strain>
    </source>
</reference>
<dbReference type="AlphaFoldDB" id="A0A8H6BRI4"/>
<comment type="caution">
    <text evidence="1">The sequence shown here is derived from an EMBL/GenBank/DDBJ whole genome shotgun (WGS) entry which is preliminary data.</text>
</comment>
<dbReference type="Gene3D" id="3.80.10.10">
    <property type="entry name" value="Ribonuclease Inhibitor"/>
    <property type="match status" value="1"/>
</dbReference>
<sequence length="251" mass="29346">MYTIIQKIKWPLVLCDFVFKNFNTNYRTLELLNLKESRLREIRFSGGHVKELSIDLFPVSVENLTLMEMGIHELSASFESLKNLYRLSLMGNQLRNVNSVKLPVSSLEVLNVRQCNLRLISPFLVSMLEEKNQNANLRVEATGNLNVNINDARKVMKAIKGLSLELNRLNDSILKISNHSYRLEAVYRDFDPYFETPNLSRSKRWSPIMIQTIFTMEVCFIWMKINDDYYYYHHNTIFEDSELVSDDEAAS</sequence>
<organism evidence="1 2">
    <name type="scientific">Candida albicans</name>
    <name type="common">Yeast</name>
    <dbReference type="NCBI Taxonomy" id="5476"/>
    <lineage>
        <taxon>Eukaryota</taxon>
        <taxon>Fungi</taxon>
        <taxon>Dikarya</taxon>
        <taxon>Ascomycota</taxon>
        <taxon>Saccharomycotina</taxon>
        <taxon>Pichiomycetes</taxon>
        <taxon>Debaryomycetaceae</taxon>
        <taxon>Candida/Lodderomyces clade</taxon>
        <taxon>Candida</taxon>
    </lineage>
</organism>
<dbReference type="InterPro" id="IPR032675">
    <property type="entry name" value="LRR_dom_sf"/>
</dbReference>
<evidence type="ECO:0000313" key="1">
    <source>
        <dbReference type="EMBL" id="KAF6061091.1"/>
    </source>
</evidence>